<dbReference type="Gene3D" id="3.40.50.1100">
    <property type="match status" value="2"/>
</dbReference>
<dbReference type="Pfam" id="PF00291">
    <property type="entry name" value="PALP"/>
    <property type="match status" value="1"/>
</dbReference>
<comment type="cofactor">
    <cofactor evidence="1 7 8">
        <name>pyridoxal 5'-phosphate</name>
        <dbReference type="ChEBI" id="CHEBI:597326"/>
    </cofactor>
</comment>
<evidence type="ECO:0000256" key="2">
    <source>
        <dbReference type="ARBA" id="ARBA00005517"/>
    </source>
</evidence>
<dbReference type="PIRSF" id="PIRSF038945">
    <property type="entry name" value="Thr_synthase"/>
    <property type="match status" value="1"/>
</dbReference>
<feature type="binding site" evidence="8">
    <location>
        <position position="381"/>
    </location>
    <ligand>
        <name>pyridoxal 5'-phosphate</name>
        <dbReference type="ChEBI" id="CHEBI:597326"/>
    </ligand>
</feature>
<evidence type="ECO:0000256" key="4">
    <source>
        <dbReference type="ARBA" id="ARBA00022898"/>
    </source>
</evidence>
<feature type="binding site" evidence="8">
    <location>
        <begin position="244"/>
        <end position="248"/>
    </location>
    <ligand>
        <name>pyridoxal 5'-phosphate</name>
        <dbReference type="ChEBI" id="CHEBI:597326"/>
    </ligand>
</feature>
<dbReference type="AlphaFoldDB" id="Q1IRL8"/>
<comment type="function">
    <text evidence="7">Catalyzes the gamma-elimination of phosphate from L-phosphohomoserine and the beta-addition of water to produce L-threonine.</text>
</comment>
<dbReference type="InterPro" id="IPR050214">
    <property type="entry name" value="Cys_Synth/Cystath_Beta-Synth"/>
</dbReference>
<reference evidence="11 12" key="1">
    <citation type="journal article" date="2009" name="Appl. Environ. Microbiol.">
        <title>Three genomes from the phylum Acidobacteria provide insight into the lifestyles of these microorganisms in soils.</title>
        <authorList>
            <person name="Ward N.L."/>
            <person name="Challacombe J.F."/>
            <person name="Janssen P.H."/>
            <person name="Henrissat B."/>
            <person name="Coutinho P.M."/>
            <person name="Wu M."/>
            <person name="Xie G."/>
            <person name="Haft D.H."/>
            <person name="Sait M."/>
            <person name="Badger J."/>
            <person name="Barabote R.D."/>
            <person name="Bradley B."/>
            <person name="Brettin T.S."/>
            <person name="Brinkac L.M."/>
            <person name="Bruce D."/>
            <person name="Creasy T."/>
            <person name="Daugherty S.C."/>
            <person name="Davidsen T.M."/>
            <person name="DeBoy R.T."/>
            <person name="Detter J.C."/>
            <person name="Dodson R.J."/>
            <person name="Durkin A.S."/>
            <person name="Ganapathy A."/>
            <person name="Gwinn-Giglio M."/>
            <person name="Han C.S."/>
            <person name="Khouri H."/>
            <person name="Kiss H."/>
            <person name="Kothari S.P."/>
            <person name="Madupu R."/>
            <person name="Nelson K.E."/>
            <person name="Nelson W.C."/>
            <person name="Paulsen I."/>
            <person name="Penn K."/>
            <person name="Ren Q."/>
            <person name="Rosovitz M.J."/>
            <person name="Selengut J.D."/>
            <person name="Shrivastava S."/>
            <person name="Sullivan S.A."/>
            <person name="Tapia R."/>
            <person name="Thompson L.S."/>
            <person name="Watkins K.L."/>
            <person name="Yang Q."/>
            <person name="Yu C."/>
            <person name="Zafar N."/>
            <person name="Zhou L."/>
            <person name="Kuske C.R."/>
        </authorList>
    </citation>
    <scope>NUCLEOTIDE SEQUENCE [LARGE SCALE GENOMIC DNA]</scope>
    <source>
        <strain evidence="11 12">Ellin345</strain>
    </source>
</reference>
<evidence type="ECO:0000256" key="9">
    <source>
        <dbReference type="PIRSR" id="PIRSR038945-2"/>
    </source>
</evidence>
<dbReference type="Proteomes" id="UP000002432">
    <property type="component" value="Chromosome"/>
</dbReference>
<evidence type="ECO:0000259" key="10">
    <source>
        <dbReference type="Pfam" id="PF00291"/>
    </source>
</evidence>
<evidence type="ECO:0000313" key="11">
    <source>
        <dbReference type="EMBL" id="ABF40482.1"/>
    </source>
</evidence>
<keyword evidence="7 11" id="KW-0456">Lyase</keyword>
<evidence type="ECO:0000256" key="3">
    <source>
        <dbReference type="ARBA" id="ARBA00018679"/>
    </source>
</evidence>
<keyword evidence="4 7" id="KW-0663">Pyridoxal phosphate</keyword>
<evidence type="ECO:0000256" key="1">
    <source>
        <dbReference type="ARBA" id="ARBA00001933"/>
    </source>
</evidence>
<sequence>MHLRCNNRNCAHTLDLHERAVACPKCGDLLEVVMEAPKQDPAQVKRMWLERRMSNASADRSGVWRFRDLLPGPYSLEDLVTLSEGNTPLVHGLKTGKSTGLDQLFFKHLGWNPTGCFKDLGMTTGMTEAKHVGAKIVACASTGNTSASLAAYASRAGLEAHVYLPSGKISLNKLAQALEFGAKIVEVDGSFDAALDQLLNTKNDDIYFLNSVNPFRVEGQKTVIFEMMEQLDWRVPDVVICPGGNLGNSAAFSKGLEELKEFGFIDRLPKLVVVQAAGANPFAELWRTGADELTPTEHPETVATAIRIGNPRSWRKALHGVKMTGGFVMEVTDEEIGEAKALIGLDGIGCEPASATTLAGLRKLHAEGKLDRDATVVAILTGHALKDTDYILKAHAKANEARLAEVNG</sequence>
<dbReference type="PANTHER" id="PTHR10314">
    <property type="entry name" value="CYSTATHIONINE BETA-SYNTHASE"/>
    <property type="match status" value="1"/>
</dbReference>
<dbReference type="InterPro" id="IPR026260">
    <property type="entry name" value="Thr_Synthase_bac/arc"/>
</dbReference>
<feature type="domain" description="Tryptophan synthase beta chain-like PALP" evidence="10">
    <location>
        <begin position="80"/>
        <end position="382"/>
    </location>
</feature>
<keyword evidence="12" id="KW-1185">Reference proteome</keyword>
<evidence type="ECO:0000256" key="6">
    <source>
        <dbReference type="NCBIfam" id="TIGR00260"/>
    </source>
</evidence>
<dbReference type="UniPathway" id="UPA00050">
    <property type="reaction ID" value="UER00065"/>
</dbReference>
<keyword evidence="7" id="KW-0791">Threonine biosynthesis</keyword>
<feature type="binding site" evidence="8">
    <location>
        <position position="144"/>
    </location>
    <ligand>
        <name>pyridoxal 5'-phosphate</name>
        <dbReference type="ChEBI" id="CHEBI:597326"/>
    </ligand>
</feature>
<organism evidence="11 12">
    <name type="scientific">Koribacter versatilis (strain Ellin345)</name>
    <dbReference type="NCBI Taxonomy" id="204669"/>
    <lineage>
        <taxon>Bacteria</taxon>
        <taxon>Pseudomonadati</taxon>
        <taxon>Acidobacteriota</taxon>
        <taxon>Terriglobia</taxon>
        <taxon>Terriglobales</taxon>
        <taxon>Candidatus Korobacteraceae</taxon>
        <taxon>Candidatus Korobacter</taxon>
    </lineage>
</organism>
<dbReference type="RefSeq" id="WP_011522284.1">
    <property type="nucleotide sequence ID" value="NC_008009.1"/>
</dbReference>
<dbReference type="EMBL" id="CP000360">
    <property type="protein sequence ID" value="ABF40482.1"/>
    <property type="molecule type" value="Genomic_DNA"/>
</dbReference>
<evidence type="ECO:0000313" key="12">
    <source>
        <dbReference type="Proteomes" id="UP000002432"/>
    </source>
</evidence>
<comment type="catalytic activity">
    <reaction evidence="5 7">
        <text>O-phospho-L-homoserine + H2O = L-threonine + phosphate</text>
        <dbReference type="Rhea" id="RHEA:10840"/>
        <dbReference type="ChEBI" id="CHEBI:15377"/>
        <dbReference type="ChEBI" id="CHEBI:43474"/>
        <dbReference type="ChEBI" id="CHEBI:57590"/>
        <dbReference type="ChEBI" id="CHEBI:57926"/>
        <dbReference type="EC" id="4.2.3.1"/>
    </reaction>
</comment>
<dbReference type="InterPro" id="IPR001926">
    <property type="entry name" value="TrpB-like_PALP"/>
</dbReference>
<dbReference type="GO" id="GO:0009088">
    <property type="term" value="P:threonine biosynthetic process"/>
    <property type="evidence" value="ECO:0007669"/>
    <property type="project" value="UniProtKB-UniRule"/>
</dbReference>
<feature type="modified residue" description="N6-(pyridoxal phosphate)lysine" evidence="9">
    <location>
        <position position="118"/>
    </location>
</feature>
<keyword evidence="7" id="KW-0028">Amino-acid biosynthesis</keyword>
<dbReference type="InterPro" id="IPR004450">
    <property type="entry name" value="Thr_synthase-like"/>
</dbReference>
<dbReference type="SUPFAM" id="SSF53686">
    <property type="entry name" value="Tryptophan synthase beta subunit-like PLP-dependent enzymes"/>
    <property type="match status" value="1"/>
</dbReference>
<dbReference type="eggNOG" id="COG0498">
    <property type="taxonomic scope" value="Bacteria"/>
</dbReference>
<evidence type="ECO:0000256" key="5">
    <source>
        <dbReference type="ARBA" id="ARBA00049144"/>
    </source>
</evidence>
<dbReference type="EC" id="4.2.3.1" evidence="6 7"/>
<dbReference type="GO" id="GO:0004795">
    <property type="term" value="F:threonine synthase activity"/>
    <property type="evidence" value="ECO:0007669"/>
    <property type="project" value="UniProtKB-UniRule"/>
</dbReference>
<dbReference type="EnsemblBacteria" id="ABF40482">
    <property type="protein sequence ID" value="ABF40482"/>
    <property type="gene ID" value="Acid345_1480"/>
</dbReference>
<dbReference type="CDD" id="cd01563">
    <property type="entry name" value="Thr-synth_1"/>
    <property type="match status" value="1"/>
</dbReference>
<comment type="pathway">
    <text evidence="7">Amino-acid biosynthesis; L-threonine biosynthesis; L-threonine from L-aspartate: step 5/5.</text>
</comment>
<evidence type="ECO:0000256" key="8">
    <source>
        <dbReference type="PIRSR" id="PIRSR038945-1"/>
    </source>
</evidence>
<gene>
    <name evidence="11" type="ordered locus">Acid345_1480</name>
</gene>
<protein>
    <recommendedName>
        <fullName evidence="3 6">Threonine synthase</fullName>
        <ecNumber evidence="6 7">4.2.3.1</ecNumber>
    </recommendedName>
</protein>
<dbReference type="STRING" id="204669.Acid345_1480"/>
<accession>Q1IRL8</accession>
<dbReference type="NCBIfam" id="TIGR00260">
    <property type="entry name" value="thrC"/>
    <property type="match status" value="1"/>
</dbReference>
<comment type="similarity">
    <text evidence="2 7">Belongs to the threonine synthase family.</text>
</comment>
<evidence type="ECO:0000256" key="7">
    <source>
        <dbReference type="PIRNR" id="PIRNR038945"/>
    </source>
</evidence>
<dbReference type="HOGENOM" id="CLU_028142_0_1_0"/>
<name>Q1IRL8_KORVE</name>
<dbReference type="InterPro" id="IPR036052">
    <property type="entry name" value="TrpB-like_PALP_sf"/>
</dbReference>
<proteinExistence type="inferred from homology"/>
<dbReference type="KEGG" id="aba:Acid345_1480"/>
<dbReference type="OrthoDB" id="9778118at2"/>